<dbReference type="Gramene" id="OGLUM12G20470.1">
    <property type="protein sequence ID" value="OGLUM12G20470.1"/>
    <property type="gene ID" value="OGLUM12G20470"/>
</dbReference>
<evidence type="ECO:0000313" key="1">
    <source>
        <dbReference type="EnsemblPlants" id="OGLUM12G20470.1"/>
    </source>
</evidence>
<organism evidence="1">
    <name type="scientific">Oryza glumipatula</name>
    <dbReference type="NCBI Taxonomy" id="40148"/>
    <lineage>
        <taxon>Eukaryota</taxon>
        <taxon>Viridiplantae</taxon>
        <taxon>Streptophyta</taxon>
        <taxon>Embryophyta</taxon>
        <taxon>Tracheophyta</taxon>
        <taxon>Spermatophyta</taxon>
        <taxon>Magnoliopsida</taxon>
        <taxon>Liliopsida</taxon>
        <taxon>Poales</taxon>
        <taxon>Poaceae</taxon>
        <taxon>BOP clade</taxon>
        <taxon>Oryzoideae</taxon>
        <taxon>Oryzeae</taxon>
        <taxon>Oryzinae</taxon>
        <taxon>Oryza</taxon>
    </lineage>
</organism>
<dbReference type="AlphaFoldDB" id="A0A0E0BV87"/>
<dbReference type="EnsemblPlants" id="OGLUM12G20470.1">
    <property type="protein sequence ID" value="OGLUM12G20470.1"/>
    <property type="gene ID" value="OGLUM12G20470"/>
</dbReference>
<reference evidence="1" key="1">
    <citation type="submission" date="2015-04" db="UniProtKB">
        <authorList>
            <consortium name="EnsemblPlants"/>
        </authorList>
    </citation>
    <scope>IDENTIFICATION</scope>
</reference>
<accession>A0A0E0BV87</accession>
<proteinExistence type="predicted"/>
<sequence length="163" mass="17554">MSRLVAAVSRSLAAVGGKNGKFLKNNHGFFIHNFSVQHIPIPFLHGYISSYLGSCLRNAHSSTCSPLSFVIYEPKVANKVLLLEAVPPNLTDHGIEARVEAPYLALVHLKHHPKGSEVGWYGVLATAQACTWHTIRCAVNALTVGITTSQVVAHVPLVAADEP</sequence>
<dbReference type="HOGENOM" id="CLU_138180_0_0_1"/>
<dbReference type="Proteomes" id="UP000026961">
    <property type="component" value="Chromosome 12"/>
</dbReference>
<reference evidence="1" key="2">
    <citation type="submission" date="2018-05" db="EMBL/GenBank/DDBJ databases">
        <title>OgluRS3 (Oryza glumaepatula Reference Sequence Version 3).</title>
        <authorList>
            <person name="Zhang J."/>
            <person name="Kudrna D."/>
            <person name="Lee S."/>
            <person name="Talag J."/>
            <person name="Welchert J."/>
            <person name="Wing R.A."/>
        </authorList>
    </citation>
    <scope>NUCLEOTIDE SEQUENCE [LARGE SCALE GENOMIC DNA]</scope>
</reference>
<evidence type="ECO:0000313" key="2">
    <source>
        <dbReference type="Proteomes" id="UP000026961"/>
    </source>
</evidence>
<protein>
    <submittedName>
        <fullName evidence="1">Uncharacterized protein</fullName>
    </submittedName>
</protein>
<keyword evidence="2" id="KW-1185">Reference proteome</keyword>
<name>A0A0E0BV87_9ORYZ</name>